<protein>
    <recommendedName>
        <fullName evidence="3">Purine nucleoside phosphorylase</fullName>
        <shortName evidence="3">PNP</shortName>
        <ecNumber evidence="3">2.4.2.1</ecNumber>
    </recommendedName>
</protein>
<comment type="miscellaneous">
    <text evidence="3">Although this enzyme belongs to the family of MTA phosphorylases based on sequence homology, it lacks several conserved amino acids in the substrate binding pocket that confer specificity towards MTA.</text>
</comment>
<dbReference type="PANTHER" id="PTHR42679">
    <property type="entry name" value="S-METHYL-5'-THIOADENOSINE PHOSPHORYLASE"/>
    <property type="match status" value="1"/>
</dbReference>
<comment type="caution">
    <text evidence="5">The sequence shown here is derived from an EMBL/GenBank/DDBJ whole genome shotgun (WGS) entry which is preliminary data.</text>
</comment>
<evidence type="ECO:0000259" key="4">
    <source>
        <dbReference type="Pfam" id="PF01048"/>
    </source>
</evidence>
<evidence type="ECO:0000256" key="3">
    <source>
        <dbReference type="HAMAP-Rule" id="MF_01963"/>
    </source>
</evidence>
<comment type="caution">
    <text evidence="3">Lacks conserved residue(s) required for the propagation of feature annotation.</text>
</comment>
<dbReference type="PANTHER" id="PTHR42679:SF2">
    <property type="entry name" value="S-METHYL-5'-THIOADENOSINE PHOSPHORYLASE"/>
    <property type="match status" value="1"/>
</dbReference>
<gene>
    <name evidence="5" type="ORF">JI739_00085</name>
</gene>
<evidence type="ECO:0000256" key="2">
    <source>
        <dbReference type="ARBA" id="ARBA00022679"/>
    </source>
</evidence>
<reference evidence="5" key="1">
    <citation type="submission" date="2021-01" db="EMBL/GenBank/DDBJ databases">
        <title>Ramlibacter sp. strain AW1 16S ribosomal RNA gene Genome sequencing and assembly.</title>
        <authorList>
            <person name="Kang M."/>
        </authorList>
    </citation>
    <scope>NUCLEOTIDE SEQUENCE</scope>
    <source>
        <strain evidence="5">AW1</strain>
    </source>
</reference>
<comment type="subunit">
    <text evidence="3">Homohexamer. Dimer of a homotrimer.</text>
</comment>
<keyword evidence="1 3" id="KW-0328">Glycosyltransferase</keyword>
<keyword evidence="2 3" id="KW-0808">Transferase</keyword>
<dbReference type="InterPro" id="IPR000845">
    <property type="entry name" value="Nucleoside_phosphorylase_d"/>
</dbReference>
<dbReference type="GO" id="GO:0019509">
    <property type="term" value="P:L-methionine salvage from methylthioadenosine"/>
    <property type="evidence" value="ECO:0007669"/>
    <property type="project" value="TreeGrafter"/>
</dbReference>
<dbReference type="InterPro" id="IPR035994">
    <property type="entry name" value="Nucleoside_phosphorylase_sf"/>
</dbReference>
<comment type="pathway">
    <text evidence="3">Purine metabolism; purine nucleoside salvage.</text>
</comment>
<dbReference type="GO" id="GO:0017061">
    <property type="term" value="F:S-methyl-5-thioadenosine phosphorylase activity"/>
    <property type="evidence" value="ECO:0007669"/>
    <property type="project" value="InterPro"/>
</dbReference>
<feature type="binding site" evidence="3">
    <location>
        <position position="183"/>
    </location>
    <ligand>
        <name>phosphate</name>
        <dbReference type="ChEBI" id="CHEBI:43474"/>
    </ligand>
</feature>
<evidence type="ECO:0000256" key="1">
    <source>
        <dbReference type="ARBA" id="ARBA00022676"/>
    </source>
</evidence>
<comment type="catalytic activity">
    <reaction evidence="3">
        <text>a purine D-ribonucleoside + phosphate = a purine nucleobase + alpha-D-ribose 1-phosphate</text>
        <dbReference type="Rhea" id="RHEA:19805"/>
        <dbReference type="ChEBI" id="CHEBI:26386"/>
        <dbReference type="ChEBI" id="CHEBI:43474"/>
        <dbReference type="ChEBI" id="CHEBI:57720"/>
        <dbReference type="ChEBI" id="CHEBI:142355"/>
        <dbReference type="EC" id="2.4.2.1"/>
    </reaction>
</comment>
<feature type="binding site" evidence="3">
    <location>
        <begin position="206"/>
        <end position="208"/>
    </location>
    <ligand>
        <name>substrate</name>
    </ligand>
</feature>
<dbReference type="EC" id="2.4.2.1" evidence="3"/>
<comment type="similarity">
    <text evidence="3">Belongs to the PNP/MTAP phosphorylase family. MTAP subfamily.</text>
</comment>
<dbReference type="GO" id="GO:0006166">
    <property type="term" value="P:purine ribonucleoside salvage"/>
    <property type="evidence" value="ECO:0007669"/>
    <property type="project" value="UniProtKB-UniRule"/>
</dbReference>
<keyword evidence="3" id="KW-0660">Purine salvage</keyword>
<evidence type="ECO:0000313" key="5">
    <source>
        <dbReference type="EMBL" id="MBL0418730.1"/>
    </source>
</evidence>
<feature type="binding site" evidence="3">
    <location>
        <position position="8"/>
    </location>
    <ligand>
        <name>phosphate</name>
        <dbReference type="ChEBI" id="CHEBI:43474"/>
    </ligand>
</feature>
<evidence type="ECO:0000313" key="6">
    <source>
        <dbReference type="Proteomes" id="UP000613011"/>
    </source>
</evidence>
<dbReference type="Gene3D" id="3.40.50.1580">
    <property type="entry name" value="Nucleoside phosphorylase domain"/>
    <property type="match status" value="1"/>
</dbReference>
<feature type="domain" description="Nucleoside phosphorylase" evidence="4">
    <location>
        <begin position="2"/>
        <end position="233"/>
    </location>
</feature>
<feature type="site" description="Important for substrate specificity" evidence="3">
    <location>
        <position position="220"/>
    </location>
</feature>
<accession>A0A937D1F6</accession>
<dbReference type="InterPro" id="IPR010044">
    <property type="entry name" value="MTAP"/>
</dbReference>
<name>A0A937D1F6_9BURK</name>
<sequence length="281" mass="30461">MLAIIGGTGFYDLDGLRLDERIAGATPFGEPSGEILRGSLHGQPLLFLARHGSGHRLLPHEVNYRANIFALKRAGATQLLGFSAVGSLALDTPPGALAMPGQYVDWTRGQRERTFFGRGVAAHVSTARPVSAPLVEAVCAAGRRAGLPVQRGLTYACVEGPRLGTQAESHLLRQLGCHLVGMTNVPEVFLAREAQMAYATVGLVTDYDCWLDDPAQHVSVGAIFERYRQTLADARRLLDALLQEPLPEPEPESRQALAQALLTPDTALSPEQRSWLEVLRR</sequence>
<dbReference type="EMBL" id="JAEQNA010000001">
    <property type="protein sequence ID" value="MBL0418730.1"/>
    <property type="molecule type" value="Genomic_DNA"/>
</dbReference>
<feature type="binding site" evidence="3">
    <location>
        <position position="182"/>
    </location>
    <ligand>
        <name>substrate</name>
    </ligand>
</feature>
<dbReference type="RefSeq" id="WP_201681818.1">
    <property type="nucleotide sequence ID" value="NZ_JAEQNA010000001.1"/>
</dbReference>
<dbReference type="HAMAP" id="MF_01963">
    <property type="entry name" value="MTAP"/>
    <property type="match status" value="1"/>
</dbReference>
<proteinExistence type="inferred from homology"/>
<dbReference type="Pfam" id="PF01048">
    <property type="entry name" value="PNP_UDP_1"/>
    <property type="match status" value="1"/>
</dbReference>
<keyword evidence="6" id="KW-1185">Reference proteome</keyword>
<organism evidence="5 6">
    <name type="scientific">Ramlibacter aurantiacus</name>
    <dbReference type="NCBI Taxonomy" id="2801330"/>
    <lineage>
        <taxon>Bacteria</taxon>
        <taxon>Pseudomonadati</taxon>
        <taxon>Pseudomonadota</taxon>
        <taxon>Betaproteobacteria</taxon>
        <taxon>Burkholderiales</taxon>
        <taxon>Comamonadaceae</taxon>
        <taxon>Ramlibacter</taxon>
    </lineage>
</organism>
<dbReference type="PROSITE" id="PS01240">
    <property type="entry name" value="PNP_MTAP_2"/>
    <property type="match status" value="1"/>
</dbReference>
<dbReference type="AlphaFoldDB" id="A0A937D1F6"/>
<dbReference type="InterPro" id="IPR018099">
    <property type="entry name" value="Purine_phosphorylase-2_CS"/>
</dbReference>
<feature type="binding site" evidence="3">
    <location>
        <begin position="83"/>
        <end position="84"/>
    </location>
    <ligand>
        <name>phosphate</name>
        <dbReference type="ChEBI" id="CHEBI:43474"/>
    </ligand>
</feature>
<dbReference type="Proteomes" id="UP000613011">
    <property type="component" value="Unassembled WGS sequence"/>
</dbReference>
<feature type="binding site" evidence="3">
    <location>
        <begin position="50"/>
        <end position="51"/>
    </location>
    <ligand>
        <name>phosphate</name>
        <dbReference type="ChEBI" id="CHEBI:43474"/>
    </ligand>
</feature>
<dbReference type="GO" id="GO:0005829">
    <property type="term" value="C:cytosol"/>
    <property type="evidence" value="ECO:0007669"/>
    <property type="project" value="TreeGrafter"/>
</dbReference>
<dbReference type="CDD" id="cd09010">
    <property type="entry name" value="MTAP_SsMTAPII_like_MTIP"/>
    <property type="match status" value="1"/>
</dbReference>
<dbReference type="SUPFAM" id="SSF53167">
    <property type="entry name" value="Purine and uridine phosphorylases"/>
    <property type="match status" value="1"/>
</dbReference>
<comment type="function">
    <text evidence="3">Purine nucleoside phosphorylase involved in purine salvage.</text>
</comment>